<feature type="region of interest" description="Disordered" evidence="1">
    <location>
        <begin position="1"/>
        <end position="20"/>
    </location>
</feature>
<reference evidence="2 3" key="1">
    <citation type="submission" date="2015-04" db="EMBL/GenBank/DDBJ databases">
        <title>Complete genome sequence of Schizopora paradoxa KUC8140, a cosmopolitan wood degrader in East Asia.</title>
        <authorList>
            <consortium name="DOE Joint Genome Institute"/>
            <person name="Min B."/>
            <person name="Park H."/>
            <person name="Jang Y."/>
            <person name="Kim J.-J."/>
            <person name="Kim K.H."/>
            <person name="Pangilinan J."/>
            <person name="Lipzen A."/>
            <person name="Riley R."/>
            <person name="Grigoriev I.V."/>
            <person name="Spatafora J.W."/>
            <person name="Choi I.-G."/>
        </authorList>
    </citation>
    <scope>NUCLEOTIDE SEQUENCE [LARGE SCALE GENOMIC DNA]</scope>
    <source>
        <strain evidence="2 3">KUC8140</strain>
    </source>
</reference>
<protein>
    <submittedName>
        <fullName evidence="2">Uncharacterized protein</fullName>
    </submittedName>
</protein>
<dbReference type="Proteomes" id="UP000053477">
    <property type="component" value="Unassembled WGS sequence"/>
</dbReference>
<name>A0A0H2RN23_9AGAM</name>
<dbReference type="InParanoid" id="A0A0H2RN23"/>
<evidence type="ECO:0000313" key="2">
    <source>
        <dbReference type="EMBL" id="KLO10853.1"/>
    </source>
</evidence>
<evidence type="ECO:0000313" key="3">
    <source>
        <dbReference type="Proteomes" id="UP000053477"/>
    </source>
</evidence>
<dbReference type="AlphaFoldDB" id="A0A0H2RN23"/>
<dbReference type="EMBL" id="KQ086015">
    <property type="protein sequence ID" value="KLO10853.1"/>
    <property type="molecule type" value="Genomic_DNA"/>
</dbReference>
<keyword evidence="3" id="KW-1185">Reference proteome</keyword>
<sequence length="173" mass="19455">MPMTARGHRPEGPPPRSLASPLFFFPFVPISRQRNRKRGRADNSPRQRAIVSAAERRLPFQIAPQNSWWGVTRLQGVFRTFPRCPLQTSTGFNSLPPRRIITPVKIFAFQISFLYCAGRAPCRSIQSAGSSLRLVRCRPRPDANDRVCPPNVSVYQYAGFVGGTLSEKESRAL</sequence>
<proteinExistence type="predicted"/>
<evidence type="ECO:0000256" key="1">
    <source>
        <dbReference type="SAM" id="MobiDB-lite"/>
    </source>
</evidence>
<accession>A0A0H2RN23</accession>
<organism evidence="2 3">
    <name type="scientific">Schizopora paradoxa</name>
    <dbReference type="NCBI Taxonomy" id="27342"/>
    <lineage>
        <taxon>Eukaryota</taxon>
        <taxon>Fungi</taxon>
        <taxon>Dikarya</taxon>
        <taxon>Basidiomycota</taxon>
        <taxon>Agaricomycotina</taxon>
        <taxon>Agaricomycetes</taxon>
        <taxon>Hymenochaetales</taxon>
        <taxon>Schizoporaceae</taxon>
        <taxon>Schizopora</taxon>
    </lineage>
</organism>
<gene>
    <name evidence="2" type="ORF">SCHPADRAFT_498731</name>
</gene>